<feature type="signal peptide" evidence="1">
    <location>
        <begin position="1"/>
        <end position="20"/>
    </location>
</feature>
<keyword evidence="1" id="KW-0732">Signal</keyword>
<gene>
    <name evidence="2" type="ORF">LX66_4357</name>
</gene>
<dbReference type="EMBL" id="VLLG01000005">
    <property type="protein sequence ID" value="TWI83996.1"/>
    <property type="molecule type" value="Genomic_DNA"/>
</dbReference>
<evidence type="ECO:0000313" key="3">
    <source>
        <dbReference type="Proteomes" id="UP000316778"/>
    </source>
</evidence>
<dbReference type="AlphaFoldDB" id="A0A562ST73"/>
<feature type="chain" id="PRO_5021992485" description="Long-subunit fatty acid transport protein" evidence="1">
    <location>
        <begin position="21"/>
        <end position="482"/>
    </location>
</feature>
<dbReference type="Gene3D" id="2.40.160.60">
    <property type="entry name" value="Outer membrane protein transport protein (OMPP1/FadL/TodX)"/>
    <property type="match status" value="1"/>
</dbReference>
<dbReference type="RefSeq" id="WP_145717471.1">
    <property type="nucleotide sequence ID" value="NZ_BAAAFY010000002.1"/>
</dbReference>
<dbReference type="OrthoDB" id="5385495at2"/>
<proteinExistence type="predicted"/>
<dbReference type="SUPFAM" id="SSF56935">
    <property type="entry name" value="Porins"/>
    <property type="match status" value="1"/>
</dbReference>
<keyword evidence="3" id="KW-1185">Reference proteome</keyword>
<reference evidence="2 3" key="1">
    <citation type="journal article" date="2013" name="Stand. Genomic Sci.">
        <title>Genomic Encyclopedia of Type Strains, Phase I: The one thousand microbial genomes (KMG-I) project.</title>
        <authorList>
            <person name="Kyrpides N.C."/>
            <person name="Woyke T."/>
            <person name="Eisen J.A."/>
            <person name="Garrity G."/>
            <person name="Lilburn T.G."/>
            <person name="Beck B.J."/>
            <person name="Whitman W.B."/>
            <person name="Hugenholtz P."/>
            <person name="Klenk H.P."/>
        </authorList>
    </citation>
    <scope>NUCLEOTIDE SEQUENCE [LARGE SCALE GENOMIC DNA]</scope>
    <source>
        <strain evidence="2 3">DSM 13484</strain>
    </source>
</reference>
<evidence type="ECO:0008006" key="4">
    <source>
        <dbReference type="Google" id="ProtNLM"/>
    </source>
</evidence>
<evidence type="ECO:0000256" key="1">
    <source>
        <dbReference type="SAM" id="SignalP"/>
    </source>
</evidence>
<organism evidence="2 3">
    <name type="scientific">Chitinophaga japonensis</name>
    <name type="common">Flexibacter japonensis</name>
    <dbReference type="NCBI Taxonomy" id="104662"/>
    <lineage>
        <taxon>Bacteria</taxon>
        <taxon>Pseudomonadati</taxon>
        <taxon>Bacteroidota</taxon>
        <taxon>Chitinophagia</taxon>
        <taxon>Chitinophagales</taxon>
        <taxon>Chitinophagaceae</taxon>
        <taxon>Chitinophaga</taxon>
    </lineage>
</organism>
<sequence length="482" mass="53675">MVRFLLLLPCFIFSFFLSFAQDAHYWSSNYGPGVMLTPGSVIASNGDSGVLFYNPALLSHSNKGRIAISSITANIYQLESIKVKDGTGTGMDLKSRSIRIVPQMLSGSVSLGKKAPVVVAYALINAPGMRMQASQRRDDRFNVLDDDYSPGPEFYTGDYVTENRVSNITALLSTGFRLSPQLSAGFSMEAQLHEQRYSVNYHSRALANADVDSSTLPIVSSDGYYLATYSHLGLQFKAGLAYDAGRHHLGLMVSSPLVHLWGSGTIVNDLMLSNIRITDGIFLDQLANARQDKLPAKWKVPLSIGAGYAYDYGRGQLYLAAEYFLRVKAYNVLTPRNEAFIRPDTGNNRESTINLLRLIDQRKAVVNFALGASYRLRPSVTAYCAFRTDMSYAERDVPEDTYSNEAYTAYWNNLHCALGANFRQKKFNFRTGLLLAYGLTSNYPQDINFDHPNEGNLLLGDTRNVKARRFSLGFMLSYIHNL</sequence>
<dbReference type="Proteomes" id="UP000316778">
    <property type="component" value="Unassembled WGS sequence"/>
</dbReference>
<name>A0A562ST73_CHIJA</name>
<comment type="caution">
    <text evidence="2">The sequence shown here is derived from an EMBL/GenBank/DDBJ whole genome shotgun (WGS) entry which is preliminary data.</text>
</comment>
<protein>
    <recommendedName>
        <fullName evidence="4">Long-subunit fatty acid transport protein</fullName>
    </recommendedName>
</protein>
<accession>A0A562ST73</accession>
<evidence type="ECO:0000313" key="2">
    <source>
        <dbReference type="EMBL" id="TWI83996.1"/>
    </source>
</evidence>